<comment type="subcellular location">
    <subcellularLocation>
        <location evidence="1 8">Cell outer membrane</location>
        <topology evidence="1 8">Multi-pass membrane protein</topology>
    </subcellularLocation>
</comment>
<evidence type="ECO:0000256" key="8">
    <source>
        <dbReference type="PROSITE-ProRule" id="PRU01360"/>
    </source>
</evidence>
<dbReference type="Proteomes" id="UP000661715">
    <property type="component" value="Unassembled WGS sequence"/>
</dbReference>
<keyword evidence="6 8" id="KW-0472">Membrane</keyword>
<dbReference type="Pfam" id="PF13715">
    <property type="entry name" value="CarbopepD_reg_2"/>
    <property type="match status" value="1"/>
</dbReference>
<dbReference type="InterPro" id="IPR037066">
    <property type="entry name" value="Plug_dom_sf"/>
</dbReference>
<dbReference type="InterPro" id="IPR023997">
    <property type="entry name" value="TonB-dep_OMP_SusC/RagA_CS"/>
</dbReference>
<evidence type="ECO:0000256" key="7">
    <source>
        <dbReference type="ARBA" id="ARBA00023237"/>
    </source>
</evidence>
<dbReference type="PROSITE" id="PS52016">
    <property type="entry name" value="TONB_DEPENDENT_REC_3"/>
    <property type="match status" value="1"/>
</dbReference>
<comment type="caution">
    <text evidence="11">The sequence shown here is derived from an EMBL/GenBank/DDBJ whole genome shotgun (WGS) entry which is preliminary data.</text>
</comment>
<evidence type="ECO:0000256" key="5">
    <source>
        <dbReference type="ARBA" id="ARBA00022729"/>
    </source>
</evidence>
<proteinExistence type="inferred from homology"/>
<keyword evidence="3 8" id="KW-1134">Transmembrane beta strand</keyword>
<reference evidence="11 12" key="1">
    <citation type="journal article" date="2020" name="Microbiol. Res.">
        <title>Flavobacterium pokkalii sp. nov., a novel plant growth promoting native rhizobacteria isolated from pokkali rice grown in coastal saline affected agricultural regions of southern India, Kerala.</title>
        <authorList>
            <person name="Menon R.R."/>
            <person name="Kumari S."/>
            <person name="Viver T."/>
            <person name="Rameshkumar N."/>
        </authorList>
    </citation>
    <scope>NUCLEOTIDE SEQUENCE [LARGE SCALE GENOMIC DNA]</scope>
    <source>
        <strain evidence="11 12">L1I52</strain>
    </source>
</reference>
<dbReference type="Pfam" id="PF07715">
    <property type="entry name" value="Plug"/>
    <property type="match status" value="1"/>
</dbReference>
<protein>
    <submittedName>
        <fullName evidence="11">SusC/RagA family TonB-linked outer membrane protein</fullName>
    </submittedName>
</protein>
<dbReference type="EMBL" id="NASZ01000010">
    <property type="protein sequence ID" value="MBD0725173.1"/>
    <property type="molecule type" value="Genomic_DNA"/>
</dbReference>
<dbReference type="RefSeq" id="WP_188220498.1">
    <property type="nucleotide sequence ID" value="NZ_NASZ01000010.1"/>
</dbReference>
<dbReference type="InterPro" id="IPR039426">
    <property type="entry name" value="TonB-dep_rcpt-like"/>
</dbReference>
<comment type="similarity">
    <text evidence="8">Belongs to the TonB-dependent receptor family.</text>
</comment>
<sequence>MKQTFKMVFSVLLFSMMALTGFAQNARVTVTGKVIDKDGLGVIGLNVIEKGTKNGVLTDIDGAYKIQVPKGAVLQFSYIGMKTQERTVGNAGAINITMQEDNATLNEVVVVAYGAQKKSNLTGAIATIKPDDIQDLPVSNLTEALRGQIPGLSISNANGSSRPGGAADITIRQTFGFSKDGNSTIPLIVIDDMIQIDPETGKPSQEAFNRLDPSEIESITVLKDGSAAIYGSRASQGAIIVKTKRGKEGKTKFTYYSQFAVNDAISHVKTMNAYEHGIWKNRFLNSRGDTNTANYFSADELEAMKGLDYDWLKKAWKSATQQRHVLNVSGGTDKFTYFAGATYFTQGANMGDQDYNKWNFRTGINAKVTDDIDFSAAISVNTTDVQKSFTKASANLNDSSFGALGGGEQADYMYLLHMPKYIPWETTKDGVTYWMSPFARTDRNLNSANANTTIAGWNYFAALESGKQIDQEFAYNVNLNLTYKLPFIKGMAIKGSYARSQSSSKTEQVQLPYDLLRISNYNTAGNHLLNENSTYANSGKPETNVRGSRVYYNTDLNKVVQSNIFATYTRTFGDHAVDAMAGIERSESDYSNVRLAYEGTGKDYLGSNTTAGTISTNSTADKGEAGTLSYLGRLNYSFKDKYLAQFIFRSDASTKFAPQNYRAFFPGAQFGWVVSKENWFADNVSWVDNLKLRYSIGKTGKDNIQAWRWLQLWEPVVDKGAQFGSAGGTLGPTINPRVTVNPDVKWDNTIKNNFGIDLAVLKNRLQISADYYYDKTTNALISLAGEVGTPISVGGAFAEQNYAAINAWGYEFALNWNDKIKDNFSYNVGVNFGFSNNEIKQYPEAAERDPSFNDRVVGRSMYMPVWGFKVWKGTSTGDGILRTDDDVTNYWNYLTERAAAVNGTPSYLNITNVSQMRKGMLAYQDVGSAYDASINQRGGADGKIVRNEDYQKLVNQNRTYGFTTNLGFKYGNFSLRSQIATSWGGFNTLDMIKQGTASAHNDWAHEIFWNDMYDATDNPNGKYPSMGQQDYIFETSDFWQLSNFRCVVRNLTVGFEIPKEALKTIKIDGIKFGITGNNLWDLYNPYPKKYRNMYDDSSTKYPTLRTWSLSMNVAF</sequence>
<evidence type="ECO:0000313" key="11">
    <source>
        <dbReference type="EMBL" id="MBD0725173.1"/>
    </source>
</evidence>
<feature type="domain" description="TonB-dependent receptor plug" evidence="10">
    <location>
        <begin position="118"/>
        <end position="238"/>
    </location>
</feature>
<keyword evidence="7 8" id="KW-0998">Cell outer membrane</keyword>
<dbReference type="NCBIfam" id="TIGR04056">
    <property type="entry name" value="OMP_RagA_SusC"/>
    <property type="match status" value="1"/>
</dbReference>
<evidence type="ECO:0000256" key="1">
    <source>
        <dbReference type="ARBA" id="ARBA00004571"/>
    </source>
</evidence>
<dbReference type="Gene3D" id="2.40.170.20">
    <property type="entry name" value="TonB-dependent receptor, beta-barrel domain"/>
    <property type="match status" value="1"/>
</dbReference>
<dbReference type="InterPro" id="IPR036942">
    <property type="entry name" value="Beta-barrel_TonB_sf"/>
</dbReference>
<evidence type="ECO:0000256" key="3">
    <source>
        <dbReference type="ARBA" id="ARBA00022452"/>
    </source>
</evidence>
<dbReference type="InterPro" id="IPR012910">
    <property type="entry name" value="Plug_dom"/>
</dbReference>
<keyword evidence="5 9" id="KW-0732">Signal</keyword>
<gene>
    <name evidence="11" type="ORF">B6A10_08275</name>
</gene>
<feature type="signal peptide" evidence="9">
    <location>
        <begin position="1"/>
        <end position="23"/>
    </location>
</feature>
<dbReference type="InterPro" id="IPR023996">
    <property type="entry name" value="TonB-dep_OMP_SusC/RagA"/>
</dbReference>
<evidence type="ECO:0000256" key="9">
    <source>
        <dbReference type="SAM" id="SignalP"/>
    </source>
</evidence>
<feature type="chain" id="PRO_5046775685" evidence="9">
    <location>
        <begin position="24"/>
        <end position="1115"/>
    </location>
</feature>
<evidence type="ECO:0000313" key="12">
    <source>
        <dbReference type="Proteomes" id="UP000661715"/>
    </source>
</evidence>
<evidence type="ECO:0000259" key="10">
    <source>
        <dbReference type="Pfam" id="PF07715"/>
    </source>
</evidence>
<evidence type="ECO:0000256" key="6">
    <source>
        <dbReference type="ARBA" id="ARBA00023136"/>
    </source>
</evidence>
<keyword evidence="12" id="KW-1185">Reference proteome</keyword>
<accession>A0ABR7UR67</accession>
<name>A0ABR7UR67_9FLAO</name>
<dbReference type="PANTHER" id="PTHR30069">
    <property type="entry name" value="TONB-DEPENDENT OUTER MEMBRANE RECEPTOR"/>
    <property type="match status" value="1"/>
</dbReference>
<dbReference type="NCBIfam" id="TIGR04057">
    <property type="entry name" value="SusC_RagA_signa"/>
    <property type="match status" value="1"/>
</dbReference>
<keyword evidence="4 8" id="KW-0812">Transmembrane</keyword>
<dbReference type="SUPFAM" id="SSF56935">
    <property type="entry name" value="Porins"/>
    <property type="match status" value="1"/>
</dbReference>
<organism evidence="11 12">
    <name type="scientific">Flavobacterium pokkalii</name>
    <dbReference type="NCBI Taxonomy" id="1940408"/>
    <lineage>
        <taxon>Bacteria</taxon>
        <taxon>Pseudomonadati</taxon>
        <taxon>Bacteroidota</taxon>
        <taxon>Flavobacteriia</taxon>
        <taxon>Flavobacteriales</taxon>
        <taxon>Flavobacteriaceae</taxon>
        <taxon>Flavobacterium</taxon>
    </lineage>
</organism>
<dbReference type="SUPFAM" id="SSF49464">
    <property type="entry name" value="Carboxypeptidase regulatory domain-like"/>
    <property type="match status" value="1"/>
</dbReference>
<evidence type="ECO:0000256" key="2">
    <source>
        <dbReference type="ARBA" id="ARBA00022448"/>
    </source>
</evidence>
<dbReference type="InterPro" id="IPR008969">
    <property type="entry name" value="CarboxyPept-like_regulatory"/>
</dbReference>
<evidence type="ECO:0000256" key="4">
    <source>
        <dbReference type="ARBA" id="ARBA00022692"/>
    </source>
</evidence>
<dbReference type="Gene3D" id="2.170.130.10">
    <property type="entry name" value="TonB-dependent receptor, plug domain"/>
    <property type="match status" value="1"/>
</dbReference>
<keyword evidence="2 8" id="KW-0813">Transport</keyword>
<dbReference type="PANTHER" id="PTHR30069:SF29">
    <property type="entry name" value="HEMOGLOBIN AND HEMOGLOBIN-HAPTOGLOBIN-BINDING PROTEIN 1-RELATED"/>
    <property type="match status" value="1"/>
</dbReference>